<evidence type="ECO:0000256" key="10">
    <source>
        <dbReference type="ARBA" id="ARBA00023224"/>
    </source>
</evidence>
<dbReference type="PROSITE" id="PS00237">
    <property type="entry name" value="G_PROTEIN_RECEP_F1_1"/>
    <property type="match status" value="1"/>
</dbReference>
<evidence type="ECO:0000256" key="12">
    <source>
        <dbReference type="SAM" id="Phobius"/>
    </source>
</evidence>
<comment type="subcellular location">
    <subcellularLocation>
        <location evidence="1">Cell membrane</location>
        <topology evidence="1">Multi-pass membrane protein</topology>
    </subcellularLocation>
</comment>
<proteinExistence type="inferred from homology"/>
<keyword evidence="7" id="KW-1015">Disulfide bond</keyword>
<keyword evidence="10 11" id="KW-0807">Transducer</keyword>
<keyword evidence="16" id="KW-1185">Reference proteome</keyword>
<keyword evidence="8 11" id="KW-0675">Receptor</keyword>
<evidence type="ECO:0000256" key="7">
    <source>
        <dbReference type="ARBA" id="ARBA00023157"/>
    </source>
</evidence>
<dbReference type="PANTHER" id="PTHR45695">
    <property type="entry name" value="LEUCOKININ RECEPTOR-RELATED"/>
    <property type="match status" value="1"/>
</dbReference>
<evidence type="ECO:0000256" key="8">
    <source>
        <dbReference type="ARBA" id="ARBA00023170"/>
    </source>
</evidence>
<dbReference type="OrthoDB" id="5987936at2759"/>
<dbReference type="SUPFAM" id="SSF81321">
    <property type="entry name" value="Family A G protein-coupled receptor-like"/>
    <property type="match status" value="1"/>
</dbReference>
<dbReference type="InterPro" id="IPR000276">
    <property type="entry name" value="GPCR_Rhodpsn"/>
</dbReference>
<dbReference type="HOGENOM" id="CLU_009579_6_4_1"/>
<evidence type="ECO:0000259" key="13">
    <source>
        <dbReference type="PROSITE" id="PS50262"/>
    </source>
</evidence>
<name>R7UE43_CAPTE</name>
<keyword evidence="6 12" id="KW-0472">Membrane</keyword>
<reference evidence="15" key="3">
    <citation type="submission" date="2015-06" db="UniProtKB">
        <authorList>
            <consortium name="EnsemblMetazoa"/>
        </authorList>
    </citation>
    <scope>IDENTIFICATION</scope>
</reference>
<evidence type="ECO:0000313" key="15">
    <source>
        <dbReference type="EnsemblMetazoa" id="CapteP54067"/>
    </source>
</evidence>
<keyword evidence="5 11" id="KW-0297">G-protein coupled receptor</keyword>
<dbReference type="PROSITE" id="PS50262">
    <property type="entry name" value="G_PROTEIN_RECEP_F1_2"/>
    <property type="match status" value="1"/>
</dbReference>
<protein>
    <recommendedName>
        <fullName evidence="13">G-protein coupled receptors family 1 profile domain-containing protein</fullName>
    </recommendedName>
</protein>
<gene>
    <name evidence="14" type="ORF">CAPTEDRAFT_54067</name>
</gene>
<feature type="transmembrane region" description="Helical" evidence="12">
    <location>
        <begin position="6"/>
        <end position="26"/>
    </location>
</feature>
<comment type="similarity">
    <text evidence="11">Belongs to the G-protein coupled receptor 1 family.</text>
</comment>
<evidence type="ECO:0000256" key="4">
    <source>
        <dbReference type="ARBA" id="ARBA00022989"/>
    </source>
</evidence>
<evidence type="ECO:0000313" key="16">
    <source>
        <dbReference type="Proteomes" id="UP000014760"/>
    </source>
</evidence>
<evidence type="ECO:0000256" key="3">
    <source>
        <dbReference type="ARBA" id="ARBA00022692"/>
    </source>
</evidence>
<dbReference type="STRING" id="283909.R7UE43"/>
<dbReference type="InterPro" id="IPR017452">
    <property type="entry name" value="GPCR_Rhodpsn_7TM"/>
</dbReference>
<evidence type="ECO:0000256" key="2">
    <source>
        <dbReference type="ARBA" id="ARBA00022475"/>
    </source>
</evidence>
<dbReference type="Pfam" id="PF00001">
    <property type="entry name" value="7tm_1"/>
    <property type="match status" value="1"/>
</dbReference>
<evidence type="ECO:0000256" key="11">
    <source>
        <dbReference type="RuleBase" id="RU000688"/>
    </source>
</evidence>
<feature type="transmembrane region" description="Helical" evidence="12">
    <location>
        <begin position="117"/>
        <end position="143"/>
    </location>
</feature>
<dbReference type="PRINTS" id="PR00237">
    <property type="entry name" value="GPCRRHODOPSN"/>
</dbReference>
<sequence>VPVTFTVIFICGVLGNGLVMFVIMCMKRRALRKVTNIYLINLAVADLLVLLFCVPFTGLTYTLESWPFGKFVCKMVDYLMMTSMASSIWTMAAMSIDRYCAVVGPNCIKPYRTVRSTVGVLASIWVVNAILFSPLLIMAQIGFDEYEIEVLSHCFQKYPNRQSKRAYLVGVFLGYYVLPLIVTTASYFLLTRNMWGNIGPKLSRVHTLRAIRRHRHVCLMVLIMVCVFGICWLPVYAVNLYNEFSSEDDQFHEGVYVVLVVGHCLSYLNSALNPIIYSFMSHIFRQCCKE</sequence>
<keyword evidence="2" id="KW-1003">Cell membrane</keyword>
<dbReference type="Proteomes" id="UP000014760">
    <property type="component" value="Unassembled WGS sequence"/>
</dbReference>
<reference evidence="14 16" key="2">
    <citation type="journal article" date="2013" name="Nature">
        <title>Insights into bilaterian evolution from three spiralian genomes.</title>
        <authorList>
            <person name="Simakov O."/>
            <person name="Marletaz F."/>
            <person name="Cho S.J."/>
            <person name="Edsinger-Gonzales E."/>
            <person name="Havlak P."/>
            <person name="Hellsten U."/>
            <person name="Kuo D.H."/>
            <person name="Larsson T."/>
            <person name="Lv J."/>
            <person name="Arendt D."/>
            <person name="Savage R."/>
            <person name="Osoegawa K."/>
            <person name="de Jong P."/>
            <person name="Grimwood J."/>
            <person name="Chapman J.A."/>
            <person name="Shapiro H."/>
            <person name="Aerts A."/>
            <person name="Otillar R.P."/>
            <person name="Terry A.Y."/>
            <person name="Boore J.L."/>
            <person name="Grigoriev I.V."/>
            <person name="Lindberg D.R."/>
            <person name="Seaver E.C."/>
            <person name="Weisblat D.A."/>
            <person name="Putnam N.H."/>
            <person name="Rokhsar D.S."/>
        </authorList>
    </citation>
    <scope>NUCLEOTIDE SEQUENCE</scope>
    <source>
        <strain evidence="14 16">I ESC-2004</strain>
    </source>
</reference>
<evidence type="ECO:0000256" key="1">
    <source>
        <dbReference type="ARBA" id="ARBA00004651"/>
    </source>
</evidence>
<evidence type="ECO:0000256" key="5">
    <source>
        <dbReference type="ARBA" id="ARBA00023040"/>
    </source>
</evidence>
<dbReference type="GO" id="GO:0005886">
    <property type="term" value="C:plasma membrane"/>
    <property type="evidence" value="ECO:0007669"/>
    <property type="project" value="UniProtKB-SubCell"/>
</dbReference>
<feature type="transmembrane region" description="Helical" evidence="12">
    <location>
        <begin position="38"/>
        <end position="58"/>
    </location>
</feature>
<evidence type="ECO:0000313" key="14">
    <source>
        <dbReference type="EMBL" id="ELU01522.1"/>
    </source>
</evidence>
<keyword evidence="9" id="KW-0325">Glycoprotein</keyword>
<dbReference type="Gene3D" id="1.20.1070.10">
    <property type="entry name" value="Rhodopsin 7-helix transmembrane proteins"/>
    <property type="match status" value="1"/>
</dbReference>
<dbReference type="EMBL" id="AMQN01001735">
    <property type="status" value="NOT_ANNOTATED_CDS"/>
    <property type="molecule type" value="Genomic_DNA"/>
</dbReference>
<accession>R7UE43</accession>
<feature type="transmembrane region" description="Helical" evidence="12">
    <location>
        <begin position="78"/>
        <end position="96"/>
    </location>
</feature>
<dbReference type="EnsemblMetazoa" id="CapteT54067">
    <property type="protein sequence ID" value="CapteP54067"/>
    <property type="gene ID" value="CapteG54067"/>
</dbReference>
<dbReference type="EMBL" id="KB305005">
    <property type="protein sequence ID" value="ELU01522.1"/>
    <property type="molecule type" value="Genomic_DNA"/>
</dbReference>
<dbReference type="PRINTS" id="PR00663">
    <property type="entry name" value="GALANINR"/>
</dbReference>
<dbReference type="OMA" id="CWEQWPD"/>
<feature type="non-terminal residue" evidence="14">
    <location>
        <position position="1"/>
    </location>
</feature>
<keyword evidence="3 11" id="KW-0812">Transmembrane</keyword>
<evidence type="ECO:0000256" key="6">
    <source>
        <dbReference type="ARBA" id="ARBA00023136"/>
    </source>
</evidence>
<feature type="transmembrane region" description="Helical" evidence="12">
    <location>
        <begin position="166"/>
        <end position="190"/>
    </location>
</feature>
<dbReference type="PANTHER" id="PTHR45695:SF23">
    <property type="entry name" value="GALANIN-LIKE G-PROTEIN COUPLED RECEPTOR NPR-9"/>
    <property type="match status" value="1"/>
</dbReference>
<dbReference type="GO" id="GO:0004930">
    <property type="term" value="F:G protein-coupled receptor activity"/>
    <property type="evidence" value="ECO:0007669"/>
    <property type="project" value="UniProtKB-KW"/>
</dbReference>
<feature type="domain" description="G-protein coupled receptors family 1 profile" evidence="13">
    <location>
        <begin position="15"/>
        <end position="277"/>
    </location>
</feature>
<feature type="transmembrane region" description="Helical" evidence="12">
    <location>
        <begin position="255"/>
        <end position="276"/>
    </location>
</feature>
<evidence type="ECO:0000256" key="9">
    <source>
        <dbReference type="ARBA" id="ARBA00023180"/>
    </source>
</evidence>
<organism evidence="14">
    <name type="scientific">Capitella teleta</name>
    <name type="common">Polychaete worm</name>
    <dbReference type="NCBI Taxonomy" id="283909"/>
    <lineage>
        <taxon>Eukaryota</taxon>
        <taxon>Metazoa</taxon>
        <taxon>Spiralia</taxon>
        <taxon>Lophotrochozoa</taxon>
        <taxon>Annelida</taxon>
        <taxon>Polychaeta</taxon>
        <taxon>Sedentaria</taxon>
        <taxon>Scolecida</taxon>
        <taxon>Capitellidae</taxon>
        <taxon>Capitella</taxon>
    </lineage>
</organism>
<dbReference type="AlphaFoldDB" id="R7UE43"/>
<reference evidence="16" key="1">
    <citation type="submission" date="2012-12" db="EMBL/GenBank/DDBJ databases">
        <authorList>
            <person name="Hellsten U."/>
            <person name="Grimwood J."/>
            <person name="Chapman J.A."/>
            <person name="Shapiro H."/>
            <person name="Aerts A."/>
            <person name="Otillar R.P."/>
            <person name="Terry A.Y."/>
            <person name="Boore J.L."/>
            <person name="Simakov O."/>
            <person name="Marletaz F."/>
            <person name="Cho S.-J."/>
            <person name="Edsinger-Gonzales E."/>
            <person name="Havlak P."/>
            <person name="Kuo D.-H."/>
            <person name="Larsson T."/>
            <person name="Lv J."/>
            <person name="Arendt D."/>
            <person name="Savage R."/>
            <person name="Osoegawa K."/>
            <person name="de Jong P."/>
            <person name="Lindberg D.R."/>
            <person name="Seaver E.C."/>
            <person name="Weisblat D.A."/>
            <person name="Putnam N.H."/>
            <person name="Grigoriev I.V."/>
            <person name="Rokhsar D.S."/>
        </authorList>
    </citation>
    <scope>NUCLEOTIDE SEQUENCE</scope>
    <source>
        <strain evidence="16">I ESC-2004</strain>
    </source>
</reference>
<feature type="non-terminal residue" evidence="14">
    <location>
        <position position="290"/>
    </location>
</feature>
<keyword evidence="4 12" id="KW-1133">Transmembrane helix</keyword>
<dbReference type="InterPro" id="IPR000405">
    <property type="entry name" value="Galanin_rcpt"/>
</dbReference>
<feature type="transmembrane region" description="Helical" evidence="12">
    <location>
        <begin position="217"/>
        <end position="235"/>
    </location>
</feature>